<accession>A0ABT8AX97</accession>
<dbReference type="EMBL" id="JAUFPT010000105">
    <property type="protein sequence ID" value="MDN3574567.1"/>
    <property type="molecule type" value="Genomic_DNA"/>
</dbReference>
<proteinExistence type="predicted"/>
<organism evidence="1 2">
    <name type="scientific">Methylobacterium longum</name>
    <dbReference type="NCBI Taxonomy" id="767694"/>
    <lineage>
        <taxon>Bacteria</taxon>
        <taxon>Pseudomonadati</taxon>
        <taxon>Pseudomonadota</taxon>
        <taxon>Alphaproteobacteria</taxon>
        <taxon>Hyphomicrobiales</taxon>
        <taxon>Methylobacteriaceae</taxon>
        <taxon>Methylobacterium</taxon>
    </lineage>
</organism>
<evidence type="ECO:0000313" key="2">
    <source>
        <dbReference type="Proteomes" id="UP001244297"/>
    </source>
</evidence>
<reference evidence="2" key="1">
    <citation type="journal article" date="2019" name="Int. J. Syst. Evol. Microbiol.">
        <title>The Global Catalogue of Microorganisms (GCM) 10K type strain sequencing project: providing services to taxonomists for standard genome sequencing and annotation.</title>
        <authorList>
            <consortium name="The Broad Institute Genomics Platform"/>
            <consortium name="The Broad Institute Genome Sequencing Center for Infectious Disease"/>
            <person name="Wu L."/>
            <person name="Ma J."/>
        </authorList>
    </citation>
    <scope>NUCLEOTIDE SEQUENCE [LARGE SCALE GENOMIC DNA]</scope>
    <source>
        <strain evidence="2">CECT 7806</strain>
    </source>
</reference>
<protein>
    <submittedName>
        <fullName evidence="1">Uncharacterized protein</fullName>
    </submittedName>
</protein>
<gene>
    <name evidence="1" type="ORF">QWZ18_28715</name>
</gene>
<comment type="caution">
    <text evidence="1">The sequence shown here is derived from an EMBL/GenBank/DDBJ whole genome shotgun (WGS) entry which is preliminary data.</text>
</comment>
<dbReference type="RefSeq" id="WP_238293515.1">
    <property type="nucleotide sequence ID" value="NZ_BPQS01000071.1"/>
</dbReference>
<dbReference type="Proteomes" id="UP001244297">
    <property type="component" value="Unassembled WGS sequence"/>
</dbReference>
<sequence>MSDSVVEPLATPWISKRDVIRRIAEAIGQPEAVFYDAAGCTSAIAEQAELLRILDGLTDPADRQKVLTFAQAVASGRTQALP</sequence>
<evidence type="ECO:0000313" key="1">
    <source>
        <dbReference type="EMBL" id="MDN3574567.1"/>
    </source>
</evidence>
<name>A0ABT8AX97_9HYPH</name>
<keyword evidence="2" id="KW-1185">Reference proteome</keyword>